<dbReference type="SMART" id="SM00267">
    <property type="entry name" value="GGDEF"/>
    <property type="match status" value="1"/>
</dbReference>
<dbReference type="InterPro" id="IPR050469">
    <property type="entry name" value="Diguanylate_Cyclase"/>
</dbReference>
<organism evidence="5 6">
    <name type="scientific">Opacimonas viscosa</name>
    <dbReference type="NCBI Taxonomy" id="2961944"/>
    <lineage>
        <taxon>Bacteria</taxon>
        <taxon>Pseudomonadati</taxon>
        <taxon>Pseudomonadota</taxon>
        <taxon>Gammaproteobacteria</taxon>
        <taxon>Alteromonadales</taxon>
        <taxon>Alteromonadaceae</taxon>
        <taxon>Opacimonas</taxon>
    </lineage>
</organism>
<dbReference type="GO" id="GO:0052621">
    <property type="term" value="F:diguanylate cyclase activity"/>
    <property type="evidence" value="ECO:0007669"/>
    <property type="project" value="UniProtKB-EC"/>
</dbReference>
<dbReference type="RefSeq" id="WP_254098426.1">
    <property type="nucleotide sequence ID" value="NZ_JANATA010000002.1"/>
</dbReference>
<dbReference type="AlphaFoldDB" id="A0AA41WZU8"/>
<evidence type="ECO:0000313" key="6">
    <source>
        <dbReference type="Proteomes" id="UP001165413"/>
    </source>
</evidence>
<evidence type="ECO:0000259" key="4">
    <source>
        <dbReference type="PROSITE" id="PS50887"/>
    </source>
</evidence>
<keyword evidence="5" id="KW-0808">Transferase</keyword>
<feature type="coiled-coil region" evidence="3">
    <location>
        <begin position="188"/>
        <end position="215"/>
    </location>
</feature>
<gene>
    <name evidence="5" type="ORF">NLF92_02230</name>
</gene>
<dbReference type="Pfam" id="PF00990">
    <property type="entry name" value="GGDEF"/>
    <property type="match status" value="1"/>
</dbReference>
<dbReference type="NCBIfam" id="TIGR00254">
    <property type="entry name" value="GGDEF"/>
    <property type="match status" value="1"/>
</dbReference>
<dbReference type="CDD" id="cd01949">
    <property type="entry name" value="GGDEF"/>
    <property type="match status" value="1"/>
</dbReference>
<keyword evidence="3" id="KW-0175">Coiled coil</keyword>
<dbReference type="InterPro" id="IPR043128">
    <property type="entry name" value="Rev_trsase/Diguanyl_cyclase"/>
</dbReference>
<dbReference type="PANTHER" id="PTHR45138">
    <property type="entry name" value="REGULATORY COMPONENTS OF SENSORY TRANSDUCTION SYSTEM"/>
    <property type="match status" value="1"/>
</dbReference>
<dbReference type="InterPro" id="IPR000160">
    <property type="entry name" value="GGDEF_dom"/>
</dbReference>
<keyword evidence="6" id="KW-1185">Reference proteome</keyword>
<comment type="cofactor">
    <cofactor evidence="1">
        <name>Mg(2+)</name>
        <dbReference type="ChEBI" id="CHEBI:18420"/>
    </cofactor>
</comment>
<dbReference type="InterPro" id="IPR029787">
    <property type="entry name" value="Nucleotide_cyclase"/>
</dbReference>
<evidence type="ECO:0000256" key="3">
    <source>
        <dbReference type="SAM" id="Coils"/>
    </source>
</evidence>
<dbReference type="EC" id="2.7.7.65" evidence="2"/>
<dbReference type="SUPFAM" id="SSF55073">
    <property type="entry name" value="Nucleotide cyclase"/>
    <property type="match status" value="1"/>
</dbReference>
<feature type="domain" description="GGDEF" evidence="4">
    <location>
        <begin position="246"/>
        <end position="376"/>
    </location>
</feature>
<reference evidence="5" key="1">
    <citation type="submission" date="2022-07" db="EMBL/GenBank/DDBJ databases">
        <title>Characterization of the Novel Bacterium Alteromonas immobilis LMIT006 and Alteromonas gregis LMIT007.</title>
        <authorList>
            <person name="Lin X."/>
        </authorList>
    </citation>
    <scope>NUCLEOTIDE SEQUENCE</scope>
    <source>
        <strain evidence="5">LMIT007</strain>
    </source>
</reference>
<keyword evidence="5" id="KW-0548">Nucleotidyltransferase</keyword>
<dbReference type="Gene3D" id="3.30.70.270">
    <property type="match status" value="1"/>
</dbReference>
<protein>
    <recommendedName>
        <fullName evidence="2">diguanylate cyclase</fullName>
        <ecNumber evidence="2">2.7.7.65</ecNumber>
    </recommendedName>
</protein>
<dbReference type="EMBL" id="JANATA010000002">
    <property type="protein sequence ID" value="MCP3427756.1"/>
    <property type="molecule type" value="Genomic_DNA"/>
</dbReference>
<name>A0AA41WZU8_9ALTE</name>
<dbReference type="GO" id="GO:0043709">
    <property type="term" value="P:cell adhesion involved in single-species biofilm formation"/>
    <property type="evidence" value="ECO:0007669"/>
    <property type="project" value="TreeGrafter"/>
</dbReference>
<accession>A0AA41WZU8</accession>
<evidence type="ECO:0000313" key="5">
    <source>
        <dbReference type="EMBL" id="MCP3427756.1"/>
    </source>
</evidence>
<sequence>MSAIIDKPTIKKIDAQESELKPAPQNDVFVLKDNIITQLSELCLGKYPTLDSVFQDLISLVHKAPNELALRTKLKTSIKRITAYRTGKTPKLLDTEQAYLATVGQEFGEFKTKLDSLSAVSETSSANRAFLNEEIQQSVQSIDETLSSSESLETLKKEVSEYIESVQTSMDQHNQKEQVASNKLTFLLKGMQHKIAQLEEQTQAYSEQLRIANLQAQTDKLTNLPNRMACDKAVDSEILTVGNRKNGTALAVFDIDYFKKINDTYGHIAGDKILQSVAQFLQQHVKSPNFVGRWGGEEFLLMFVDTTPEAAATKANDILDKLRQLSFNFNDEKFKITGSLGIGHTFATCPVEMIFAKADIALYKAKMNGRDQVQMG</sequence>
<comment type="caution">
    <text evidence="5">The sequence shown here is derived from an EMBL/GenBank/DDBJ whole genome shotgun (WGS) entry which is preliminary data.</text>
</comment>
<dbReference type="GO" id="GO:0005886">
    <property type="term" value="C:plasma membrane"/>
    <property type="evidence" value="ECO:0007669"/>
    <property type="project" value="TreeGrafter"/>
</dbReference>
<evidence type="ECO:0000256" key="1">
    <source>
        <dbReference type="ARBA" id="ARBA00001946"/>
    </source>
</evidence>
<dbReference type="Proteomes" id="UP001165413">
    <property type="component" value="Unassembled WGS sequence"/>
</dbReference>
<evidence type="ECO:0000256" key="2">
    <source>
        <dbReference type="ARBA" id="ARBA00012528"/>
    </source>
</evidence>
<proteinExistence type="predicted"/>
<dbReference type="PANTHER" id="PTHR45138:SF24">
    <property type="entry name" value="DIGUANYLATE CYCLASE DGCC-RELATED"/>
    <property type="match status" value="1"/>
</dbReference>
<dbReference type="PROSITE" id="PS50887">
    <property type="entry name" value="GGDEF"/>
    <property type="match status" value="1"/>
</dbReference>
<dbReference type="GO" id="GO:1902201">
    <property type="term" value="P:negative regulation of bacterial-type flagellum-dependent cell motility"/>
    <property type="evidence" value="ECO:0007669"/>
    <property type="project" value="TreeGrafter"/>
</dbReference>
<dbReference type="FunFam" id="3.30.70.270:FF:000001">
    <property type="entry name" value="Diguanylate cyclase domain protein"/>
    <property type="match status" value="1"/>
</dbReference>